<proteinExistence type="inferred from homology"/>
<comment type="similarity">
    <text evidence="1 6">Belongs to the carbamate kinase family.</text>
</comment>
<dbReference type="PRINTS" id="PR01469">
    <property type="entry name" value="CARBMTKINASE"/>
</dbReference>
<dbReference type="KEGG" id="mpf:MPUT_0511"/>
<dbReference type="Gene3D" id="3.40.1160.10">
    <property type="entry name" value="Acetylglutamate kinase-like"/>
    <property type="match status" value="1"/>
</dbReference>
<dbReference type="InterPro" id="IPR001048">
    <property type="entry name" value="Asp/Glu/Uridylate_kinase"/>
</dbReference>
<evidence type="ECO:0000256" key="2">
    <source>
        <dbReference type="ARBA" id="ARBA00013070"/>
    </source>
</evidence>
<dbReference type="GO" id="GO:0008804">
    <property type="term" value="F:carbamate kinase activity"/>
    <property type="evidence" value="ECO:0007669"/>
    <property type="project" value="UniProtKB-EC"/>
</dbReference>
<protein>
    <recommendedName>
        <fullName evidence="2 6">Carbamate kinase</fullName>
    </recommendedName>
</protein>
<evidence type="ECO:0000256" key="5">
    <source>
        <dbReference type="ARBA" id="ARBA00048467"/>
    </source>
</evidence>
<dbReference type="Pfam" id="PF00696">
    <property type="entry name" value="AA_kinase"/>
    <property type="match status" value="1"/>
</dbReference>
<accession>A0A7U3ZSS2</accession>
<keyword evidence="3 6" id="KW-0808">Transferase</keyword>
<evidence type="ECO:0000256" key="3">
    <source>
        <dbReference type="ARBA" id="ARBA00022679"/>
    </source>
</evidence>
<dbReference type="CDD" id="cd04235">
    <property type="entry name" value="AAK_CK"/>
    <property type="match status" value="1"/>
</dbReference>
<dbReference type="EMBL" id="CP003021">
    <property type="protein sequence ID" value="AEM68870.1"/>
    <property type="molecule type" value="Genomic_DNA"/>
</dbReference>
<dbReference type="Proteomes" id="UP000008907">
    <property type="component" value="Chromosome"/>
</dbReference>
<dbReference type="NCBIfam" id="NF009007">
    <property type="entry name" value="PRK12352.1"/>
    <property type="match status" value="1"/>
</dbReference>
<name>A0A7U3ZSS2_MYCPK</name>
<dbReference type="GO" id="GO:0019546">
    <property type="term" value="P:L-arginine deiminase pathway"/>
    <property type="evidence" value="ECO:0007669"/>
    <property type="project" value="TreeGrafter"/>
</dbReference>
<keyword evidence="4 6" id="KW-0418">Kinase</keyword>
<sequence length="310" mass="33625">MSKIVIAVGGNALGNSPIEQKEIVKKTAKALADFIEQGNDIVIVHGNGPQVGMINNAFDIANKNQQKSPVLDFPECGAMSQGYIGYHLQQAINNELRLRKLNKHIATIVTQTLVDKNDPSFLKPSKPIGSFMSEQEAKMLAKKNLWTVAEDAGRGWRRVIASPKPIDIVEKEILLQLVNNSFITIAGGGGGIPVYLENDKLVGIAAVIDKDFAAAKIAEIIDAESLIILTAIDKVMINYKRPNEQALDSLTISEAENYISEGHFAVGSMLPKIKAAMSFVRQTNGKPVYIGSLEQADKVLQGLSGTKFTK</sequence>
<evidence type="ECO:0000256" key="6">
    <source>
        <dbReference type="PIRNR" id="PIRNR000723"/>
    </source>
</evidence>
<dbReference type="PANTHER" id="PTHR30409:SF1">
    <property type="entry name" value="CARBAMATE KINASE-RELATED"/>
    <property type="match status" value="1"/>
</dbReference>
<dbReference type="GO" id="GO:0005829">
    <property type="term" value="C:cytosol"/>
    <property type="evidence" value="ECO:0007669"/>
    <property type="project" value="TreeGrafter"/>
</dbReference>
<dbReference type="AlphaFoldDB" id="A0A7U3ZSS2"/>
<dbReference type="FunFam" id="3.40.1160.10:FF:000007">
    <property type="entry name" value="Carbamate kinase"/>
    <property type="match status" value="1"/>
</dbReference>
<organism evidence="8 9">
    <name type="scientific">Mycoplasma putrefaciens (strain ATCC 15718 / NCTC 10155 / C30 KS-1 / KS-1)</name>
    <dbReference type="NCBI Taxonomy" id="743965"/>
    <lineage>
        <taxon>Bacteria</taxon>
        <taxon>Bacillati</taxon>
        <taxon>Mycoplasmatota</taxon>
        <taxon>Mollicutes</taxon>
        <taxon>Mycoplasmataceae</taxon>
        <taxon>Mycoplasma</taxon>
    </lineage>
</organism>
<reference evidence="8 9" key="1">
    <citation type="journal article" date="2011" name="J. Bacteriol.">
        <title>Genome Sequence of Mycoplasma putrefaciens Type Strain KS1.</title>
        <authorList>
            <person name="Calcutt M.J."/>
            <person name="Foecking M.F."/>
        </authorList>
    </citation>
    <scope>NUCLEOTIDE SEQUENCE [LARGE SCALE GENOMIC DNA]</scope>
    <source>
        <strain evidence="9">ATCC 15718 / NCTC 10155 / C30 KS-1 / KS-1</strain>
    </source>
</reference>
<dbReference type="PANTHER" id="PTHR30409">
    <property type="entry name" value="CARBAMATE KINASE"/>
    <property type="match status" value="1"/>
</dbReference>
<evidence type="ECO:0000256" key="1">
    <source>
        <dbReference type="ARBA" id="ARBA00011066"/>
    </source>
</evidence>
<evidence type="ECO:0000259" key="7">
    <source>
        <dbReference type="Pfam" id="PF00696"/>
    </source>
</evidence>
<dbReference type="InterPro" id="IPR003964">
    <property type="entry name" value="Carb_kinase"/>
</dbReference>
<dbReference type="RefSeq" id="WP_014035225.1">
    <property type="nucleotide sequence ID" value="NC_015946.1"/>
</dbReference>
<evidence type="ECO:0000313" key="8">
    <source>
        <dbReference type="EMBL" id="AEM68870.1"/>
    </source>
</evidence>
<evidence type="ECO:0000313" key="9">
    <source>
        <dbReference type="Proteomes" id="UP000008907"/>
    </source>
</evidence>
<gene>
    <name evidence="8" type="primary">arcC</name>
    <name evidence="8" type="ordered locus">MPUT_0511</name>
</gene>
<dbReference type="InterPro" id="IPR036393">
    <property type="entry name" value="AceGlu_kinase-like_sf"/>
</dbReference>
<evidence type="ECO:0000256" key="4">
    <source>
        <dbReference type="ARBA" id="ARBA00022777"/>
    </source>
</evidence>
<feature type="domain" description="Aspartate/glutamate/uridylate kinase" evidence="7">
    <location>
        <begin position="3"/>
        <end position="291"/>
    </location>
</feature>
<dbReference type="SUPFAM" id="SSF53633">
    <property type="entry name" value="Carbamate kinase-like"/>
    <property type="match status" value="1"/>
</dbReference>
<dbReference type="PIRSF" id="PIRSF000723">
    <property type="entry name" value="Carbamate_kin"/>
    <property type="match status" value="1"/>
</dbReference>
<comment type="catalytic activity">
    <reaction evidence="5">
        <text>hydrogencarbonate + NH4(+) + ATP = carbamoyl phosphate + ADP + H2O + H(+)</text>
        <dbReference type="Rhea" id="RHEA:10152"/>
        <dbReference type="ChEBI" id="CHEBI:15377"/>
        <dbReference type="ChEBI" id="CHEBI:15378"/>
        <dbReference type="ChEBI" id="CHEBI:17544"/>
        <dbReference type="ChEBI" id="CHEBI:28938"/>
        <dbReference type="ChEBI" id="CHEBI:30616"/>
        <dbReference type="ChEBI" id="CHEBI:58228"/>
        <dbReference type="ChEBI" id="CHEBI:456216"/>
        <dbReference type="EC" id="2.7.2.2"/>
    </reaction>
</comment>